<dbReference type="PANTHER" id="PTHR20858">
    <property type="entry name" value="PHOSPHOMETHYLPYRIMIDINE KINASE"/>
    <property type="match status" value="1"/>
</dbReference>
<evidence type="ECO:0000256" key="1">
    <source>
        <dbReference type="ARBA" id="ARBA00004948"/>
    </source>
</evidence>
<dbReference type="Proteomes" id="UP001164020">
    <property type="component" value="Chromosome"/>
</dbReference>
<feature type="domain" description="Pyridoxamine kinase/Phosphomethylpyrimidine kinase" evidence="4">
    <location>
        <begin position="37"/>
        <end position="267"/>
    </location>
</feature>
<accession>A0ABY7BVF3</accession>
<evidence type="ECO:0000313" key="6">
    <source>
        <dbReference type="Proteomes" id="UP001164020"/>
    </source>
</evidence>
<evidence type="ECO:0000256" key="3">
    <source>
        <dbReference type="SAM" id="MobiDB-lite"/>
    </source>
</evidence>
<evidence type="ECO:0000313" key="5">
    <source>
        <dbReference type="EMBL" id="WAP67347.1"/>
    </source>
</evidence>
<name>A0ABY7BVF3_9HYPH</name>
<dbReference type="EMBL" id="CP114029">
    <property type="protein sequence ID" value="WAP67347.1"/>
    <property type="molecule type" value="Genomic_DNA"/>
</dbReference>
<proteinExistence type="predicted"/>
<evidence type="ECO:0000256" key="2">
    <source>
        <dbReference type="ARBA" id="ARBA00012135"/>
    </source>
</evidence>
<dbReference type="InterPro" id="IPR004399">
    <property type="entry name" value="HMP/HMP-P_kinase_dom"/>
</dbReference>
<evidence type="ECO:0000259" key="4">
    <source>
        <dbReference type="Pfam" id="PF08543"/>
    </source>
</evidence>
<dbReference type="InterPro" id="IPR013749">
    <property type="entry name" value="PM/HMP-P_kinase-1"/>
</dbReference>
<gene>
    <name evidence="5" type="ORF">OH818_17550</name>
</gene>
<keyword evidence="5" id="KW-0808">Transferase</keyword>
<organism evidence="5 6">
    <name type="scientific">Jiella pelagia</name>
    <dbReference type="NCBI Taxonomy" id="2986949"/>
    <lineage>
        <taxon>Bacteria</taxon>
        <taxon>Pseudomonadati</taxon>
        <taxon>Pseudomonadota</taxon>
        <taxon>Alphaproteobacteria</taxon>
        <taxon>Hyphomicrobiales</taxon>
        <taxon>Aurantimonadaceae</taxon>
        <taxon>Jiella</taxon>
    </lineage>
</organism>
<dbReference type="PANTHER" id="PTHR20858:SF17">
    <property type="entry name" value="HYDROXYMETHYLPYRIMIDINE_PHOSPHOMETHYLPYRIMIDINE KINASE THI20-RELATED"/>
    <property type="match status" value="1"/>
</dbReference>
<dbReference type="EC" id="2.7.1.49" evidence="2"/>
<dbReference type="CDD" id="cd01169">
    <property type="entry name" value="HMPP_kinase"/>
    <property type="match status" value="1"/>
</dbReference>
<dbReference type="SUPFAM" id="SSF53613">
    <property type="entry name" value="Ribokinase-like"/>
    <property type="match status" value="1"/>
</dbReference>
<feature type="region of interest" description="Disordered" evidence="3">
    <location>
        <begin position="1"/>
        <end position="25"/>
    </location>
</feature>
<keyword evidence="6" id="KW-1185">Reference proteome</keyword>
<protein>
    <recommendedName>
        <fullName evidence="2">hydroxymethylpyrimidine kinase</fullName>
        <ecNumber evidence="2">2.7.1.49</ecNumber>
    </recommendedName>
</protein>
<dbReference type="Gene3D" id="3.40.1190.20">
    <property type="match status" value="1"/>
</dbReference>
<comment type="pathway">
    <text evidence="1">Cofactor biosynthesis; thiamine diphosphate biosynthesis.</text>
</comment>
<sequence>MTEGGNSPGATPETPRATDAGPARKTRPAILVVAGTDSSGGAGLAADIRTAAAHDVNVRLAVTAVTAQTDGKVGRIEAMPPALVAEQIAMALEDVSAVKIGMLGTEPIVAAVADGLAGFGGTIVLDPVIAASSGGLLLCEDGLATMTERLLPTTALVTPNLPELDILSARLGVPAGADTDRKAHALLDAGAGAVLVKGGHGEGRAVDILYRTGRPPLRFASPRIAATLRGTGCALATAIACRLASGDTLEGACEKAKAFVAGLLKGRADFAKSG</sequence>
<reference evidence="5" key="1">
    <citation type="submission" date="2022-12" db="EMBL/GenBank/DDBJ databases">
        <title>Jiella pelagia sp. nov., isolated from phosphonate enriched culture of Northwest Pacific surface seawater.</title>
        <authorList>
            <person name="Shin D.Y."/>
            <person name="Hwang C.Y."/>
        </authorList>
    </citation>
    <scope>NUCLEOTIDE SEQUENCE</scope>
    <source>
        <strain evidence="5">HL-NP1</strain>
    </source>
</reference>
<dbReference type="RefSeq" id="WP_268879803.1">
    <property type="nucleotide sequence ID" value="NZ_CP114029.1"/>
</dbReference>
<dbReference type="Pfam" id="PF08543">
    <property type="entry name" value="Phos_pyr_kin"/>
    <property type="match status" value="1"/>
</dbReference>
<keyword evidence="5" id="KW-0418">Kinase</keyword>
<dbReference type="InterPro" id="IPR029056">
    <property type="entry name" value="Ribokinase-like"/>
</dbReference>
<dbReference type="GO" id="GO:0016301">
    <property type="term" value="F:kinase activity"/>
    <property type="evidence" value="ECO:0007669"/>
    <property type="project" value="UniProtKB-KW"/>
</dbReference>